<dbReference type="OrthoDB" id="3927840at2759"/>
<protein>
    <recommendedName>
        <fullName evidence="1">F-box domain-containing protein</fullName>
    </recommendedName>
</protein>
<sequence>MSLDTSPADVIIEIITYLSPHDLAQLNRTCKRIHEITALVLWKNIELHNSGYHESSSELDCPPPFIPPSKRSYLSPGLSDRYENRHSTLFFQQLDDLKSRDKERFIEVASRVKSLCAVVGWNDRHIWHLLPSFTNLEVLELHGQYYPFDIEIRGPSLERLRFIKLFAYIPPAAAKWILSSTKALERLELGLLDRPVSNIQAEHPAHCPLPEEKVGENGNFADYGSLDGEWVIPRPLGCVFTQMEMSLPNLTHLYLCQPCQNDPSTADHVYRWSSRAEAAALADWRRLLLASSKTLETLVLEQRPGAEELERDIDGEICFILNNKRGTGNRALVEMLEEILFQEGAFPSLRRVYLYGFAVGKDFALRPSKKTPGGRFMRRLKKLNITCEARLGRWTEFEGVNNETSWAEWDGEGREYQDEDEPDMRWDTLMARV</sequence>
<dbReference type="InterPro" id="IPR032675">
    <property type="entry name" value="LRR_dom_sf"/>
</dbReference>
<evidence type="ECO:0000259" key="1">
    <source>
        <dbReference type="PROSITE" id="PS50181"/>
    </source>
</evidence>
<name>A0A428PPD7_9HYPO</name>
<accession>A0A428PPD7</accession>
<dbReference type="InterPro" id="IPR036047">
    <property type="entry name" value="F-box-like_dom_sf"/>
</dbReference>
<evidence type="ECO:0000313" key="3">
    <source>
        <dbReference type="Proteomes" id="UP000288168"/>
    </source>
</evidence>
<proteinExistence type="predicted"/>
<dbReference type="Gene3D" id="3.80.10.10">
    <property type="entry name" value="Ribonuclease Inhibitor"/>
    <property type="match status" value="1"/>
</dbReference>
<feature type="domain" description="F-box" evidence="1">
    <location>
        <begin position="1"/>
        <end position="45"/>
    </location>
</feature>
<comment type="caution">
    <text evidence="2">The sequence shown here is derived from an EMBL/GenBank/DDBJ whole genome shotgun (WGS) entry which is preliminary data.</text>
</comment>
<dbReference type="Pfam" id="PF12937">
    <property type="entry name" value="F-box-like"/>
    <property type="match status" value="1"/>
</dbReference>
<evidence type="ECO:0000313" key="2">
    <source>
        <dbReference type="EMBL" id="RSL54911.1"/>
    </source>
</evidence>
<reference evidence="2 3" key="1">
    <citation type="submission" date="2017-06" db="EMBL/GenBank/DDBJ databases">
        <title>Comparative genomic analysis of Ambrosia Fusariam Clade fungi.</title>
        <authorList>
            <person name="Stajich J.E."/>
            <person name="Carrillo J."/>
            <person name="Kijimoto T."/>
            <person name="Eskalen A."/>
            <person name="O'Donnell K."/>
            <person name="Kasson M."/>
        </authorList>
    </citation>
    <scope>NUCLEOTIDE SEQUENCE [LARGE SCALE GENOMIC DNA]</scope>
    <source>
        <strain evidence="2 3">NRRL62584</strain>
    </source>
</reference>
<dbReference type="PROSITE" id="PS50181">
    <property type="entry name" value="FBOX"/>
    <property type="match status" value="1"/>
</dbReference>
<dbReference type="Proteomes" id="UP000288168">
    <property type="component" value="Unassembled WGS sequence"/>
</dbReference>
<dbReference type="SUPFAM" id="SSF81383">
    <property type="entry name" value="F-box domain"/>
    <property type="match status" value="1"/>
</dbReference>
<dbReference type="CDD" id="cd09917">
    <property type="entry name" value="F-box_SF"/>
    <property type="match status" value="1"/>
</dbReference>
<gene>
    <name evidence="2" type="ORF">CEP54_009617</name>
</gene>
<dbReference type="InterPro" id="IPR001810">
    <property type="entry name" value="F-box_dom"/>
</dbReference>
<keyword evidence="3" id="KW-1185">Reference proteome</keyword>
<organism evidence="2 3">
    <name type="scientific">Fusarium duplospermum</name>
    <dbReference type="NCBI Taxonomy" id="1325734"/>
    <lineage>
        <taxon>Eukaryota</taxon>
        <taxon>Fungi</taxon>
        <taxon>Dikarya</taxon>
        <taxon>Ascomycota</taxon>
        <taxon>Pezizomycotina</taxon>
        <taxon>Sordariomycetes</taxon>
        <taxon>Hypocreomycetidae</taxon>
        <taxon>Hypocreales</taxon>
        <taxon>Nectriaceae</taxon>
        <taxon>Fusarium</taxon>
        <taxon>Fusarium solani species complex</taxon>
    </lineage>
</organism>
<dbReference type="EMBL" id="NKCI01000106">
    <property type="protein sequence ID" value="RSL54911.1"/>
    <property type="molecule type" value="Genomic_DNA"/>
</dbReference>
<dbReference type="AlphaFoldDB" id="A0A428PPD7"/>